<dbReference type="VEuPathDB" id="FungiDB:MFRU_002g01730"/>
<proteinExistence type="predicted"/>
<keyword evidence="3" id="KW-1185">Reference proteome</keyword>
<accession>A0A5M9K567</accession>
<gene>
    <name evidence="2" type="ORF">EYC84_004474</name>
</gene>
<evidence type="ECO:0008006" key="4">
    <source>
        <dbReference type="Google" id="ProtNLM"/>
    </source>
</evidence>
<sequence length="762" mass="86060">MSTSTSTPRAPPQPKMEFQFVNSTPLNPSMPQDLAVRALIRKQAMKKASAARRRDGNYGKHNNLRQYPVFVLDEKIDREESGARVVENGVNRDKKVANGNENGKNKGEGTVGGGRYTANTHRQLEYHPSNFDATNRAGTKNSTVNSNNKHKNLHIMAEDKVQEEERSLDSTDREKQRWHIRMGMLPFNPANTIPPSIFSPTSYEIMLSKFGFDIMELSTLATLHVGRSTRRALCQSPESIVHQMRTQKQWSFLSFLPTRYGHNACLSAAADCVVARARQIISPPQQTSFWEPLVLAHYITALETLQRALDSPKTRYQPEVLCATEILALYELLEPSGEAAWIRHSAGAARLILLRTPESYTTDFERALFMGHTGPIMTEALLNGERCFLEQGAWQTLLLSIISKDEYYTISDRSEIVVHLIMTKSNIPGTFWDMTQLLCAPRAPPPAHITRLQSWTRELRARFLAWRTRYREILRAAGPAPEGTMEYDRRAKAYATFLSCIMFANRLVGCVSAGERVALERETQGLAGEMLELAGRVRGASRAADLFMQQTIGVAMAIRASRHDFEEGVGRRDPGGLRDGFVEREVFERWYLSKFSKNSSQFPVVSVLPNSFLPRSACRPVVVAMKSFYTNPYTSQTKPDRMESRHILPNDQKNTIKSTIEEEKNTKSSPQMTSPLPVVLPSPTYPCRNSKRQTGTVVFWSLDSGHSWHGHTEKFLVAGSLILGNIYMHDWFHDFNSVEFFFVSWDFLTGSSERAGSAVMYP</sequence>
<dbReference type="InterPro" id="IPR053178">
    <property type="entry name" value="Osmoadaptation_assoc"/>
</dbReference>
<evidence type="ECO:0000256" key="1">
    <source>
        <dbReference type="SAM" id="MobiDB-lite"/>
    </source>
</evidence>
<dbReference type="InterPro" id="IPR021858">
    <property type="entry name" value="Fun_TF"/>
</dbReference>
<feature type="compositionally biased region" description="Polar residues" evidence="1">
    <location>
        <begin position="131"/>
        <end position="147"/>
    </location>
</feature>
<dbReference type="PANTHER" id="PTHR38111:SF6">
    <property type="entry name" value="FINGER DOMAIN PROTEIN, PUTATIVE (AFU_ORTHOLOGUE AFUA_8G01940)-RELATED"/>
    <property type="match status" value="1"/>
</dbReference>
<evidence type="ECO:0000313" key="2">
    <source>
        <dbReference type="EMBL" id="KAA8575296.1"/>
    </source>
</evidence>
<feature type="region of interest" description="Disordered" evidence="1">
    <location>
        <begin position="128"/>
        <end position="149"/>
    </location>
</feature>
<dbReference type="AlphaFoldDB" id="A0A5M9K567"/>
<dbReference type="Proteomes" id="UP000322873">
    <property type="component" value="Unassembled WGS sequence"/>
</dbReference>
<protein>
    <recommendedName>
        <fullName evidence="4">Transcription factor domain-containing protein</fullName>
    </recommendedName>
</protein>
<dbReference type="EMBL" id="VICG01000002">
    <property type="protein sequence ID" value="KAA8575296.1"/>
    <property type="molecule type" value="Genomic_DNA"/>
</dbReference>
<evidence type="ECO:0000313" key="3">
    <source>
        <dbReference type="Proteomes" id="UP000322873"/>
    </source>
</evidence>
<dbReference type="PANTHER" id="PTHR38111">
    <property type="entry name" value="ZN(2)-C6 FUNGAL-TYPE DOMAIN-CONTAINING PROTEIN-RELATED"/>
    <property type="match status" value="1"/>
</dbReference>
<dbReference type="Pfam" id="PF11951">
    <property type="entry name" value="Fungal_trans_2"/>
    <property type="match status" value="1"/>
</dbReference>
<organism evidence="2 3">
    <name type="scientific">Monilinia fructicola</name>
    <name type="common">Brown rot fungus</name>
    <name type="synonym">Ciboria fructicola</name>
    <dbReference type="NCBI Taxonomy" id="38448"/>
    <lineage>
        <taxon>Eukaryota</taxon>
        <taxon>Fungi</taxon>
        <taxon>Dikarya</taxon>
        <taxon>Ascomycota</taxon>
        <taxon>Pezizomycotina</taxon>
        <taxon>Leotiomycetes</taxon>
        <taxon>Helotiales</taxon>
        <taxon>Sclerotiniaceae</taxon>
        <taxon>Monilinia</taxon>
    </lineage>
</organism>
<feature type="region of interest" description="Disordered" evidence="1">
    <location>
        <begin position="94"/>
        <end position="116"/>
    </location>
</feature>
<comment type="caution">
    <text evidence="2">The sequence shown here is derived from an EMBL/GenBank/DDBJ whole genome shotgun (WGS) entry which is preliminary data.</text>
</comment>
<reference evidence="2 3" key="1">
    <citation type="submission" date="2019-06" db="EMBL/GenBank/DDBJ databases">
        <title>Genome Sequence of the Brown Rot Fungal Pathogen Monilinia fructicola.</title>
        <authorList>
            <person name="De Miccolis Angelini R.M."/>
            <person name="Landi L."/>
            <person name="Abate D."/>
            <person name="Pollastro S."/>
            <person name="Romanazzi G."/>
            <person name="Faretra F."/>
        </authorList>
    </citation>
    <scope>NUCLEOTIDE SEQUENCE [LARGE SCALE GENOMIC DNA]</scope>
    <source>
        <strain evidence="2 3">Mfrc123</strain>
    </source>
</reference>
<name>A0A5M9K567_MONFR</name>